<feature type="region of interest" description="Disordered" evidence="7">
    <location>
        <begin position="891"/>
        <end position="910"/>
    </location>
</feature>
<reference evidence="12 13" key="1">
    <citation type="submission" date="2014-02" db="EMBL/GenBank/DDBJ databases">
        <title>Single nucleus genome sequencing reveals high similarity among nuclei of an endomycorrhizal fungus.</title>
        <authorList>
            <person name="Lin K."/>
            <person name="Geurts R."/>
            <person name="Zhang Z."/>
            <person name="Limpens E."/>
            <person name="Saunders D.G."/>
            <person name="Mu D."/>
            <person name="Pang E."/>
            <person name="Cao H."/>
            <person name="Cha H."/>
            <person name="Lin T."/>
            <person name="Zhou Q."/>
            <person name="Shang Y."/>
            <person name="Li Y."/>
            <person name="Ivanov S."/>
            <person name="Sharma T."/>
            <person name="Velzen R.V."/>
            <person name="Ruijter N.D."/>
            <person name="Aanen D.K."/>
            <person name="Win J."/>
            <person name="Kamoun S."/>
            <person name="Bisseling T."/>
            <person name="Huang S."/>
        </authorList>
    </citation>
    <scope>NUCLEOTIDE SEQUENCE [LARGE SCALE GENOMIC DNA]</scope>
    <source>
        <strain evidence="13">DAOM197198w</strain>
    </source>
</reference>
<feature type="transmembrane region" description="Helical" evidence="8">
    <location>
        <begin position="749"/>
        <end position="769"/>
    </location>
</feature>
<gene>
    <name evidence="12" type="ORF">RirG_092060</name>
</gene>
<protein>
    <submittedName>
        <fullName evidence="12">Rsn1p</fullName>
    </submittedName>
</protein>
<evidence type="ECO:0000256" key="3">
    <source>
        <dbReference type="ARBA" id="ARBA00022448"/>
    </source>
</evidence>
<feature type="region of interest" description="Disordered" evidence="7">
    <location>
        <begin position="917"/>
        <end position="952"/>
    </location>
</feature>
<feature type="domain" description="CSC1/OSCA1-like 7TM region" evidence="9">
    <location>
        <begin position="470"/>
        <end position="742"/>
    </location>
</feature>
<dbReference type="PANTHER" id="PTHR13018">
    <property type="entry name" value="PROBABLE MEMBRANE PROTEIN DUF221-RELATED"/>
    <property type="match status" value="1"/>
</dbReference>
<dbReference type="EMBL" id="JEMT01016764">
    <property type="protein sequence ID" value="EXX69918.1"/>
    <property type="molecule type" value="Genomic_DNA"/>
</dbReference>
<dbReference type="GO" id="GO:0005886">
    <property type="term" value="C:plasma membrane"/>
    <property type="evidence" value="ECO:0007669"/>
    <property type="project" value="TreeGrafter"/>
</dbReference>
<dbReference type="InterPro" id="IPR045122">
    <property type="entry name" value="Csc1-like"/>
</dbReference>
<keyword evidence="13" id="KW-1185">Reference proteome</keyword>
<dbReference type="GO" id="GO:0005227">
    <property type="term" value="F:calcium-activated cation channel activity"/>
    <property type="evidence" value="ECO:0007669"/>
    <property type="project" value="InterPro"/>
</dbReference>
<keyword evidence="3" id="KW-0813">Transport</keyword>
<evidence type="ECO:0000313" key="13">
    <source>
        <dbReference type="Proteomes" id="UP000022910"/>
    </source>
</evidence>
<feature type="transmembrane region" description="Helical" evidence="8">
    <location>
        <begin position="565"/>
        <end position="588"/>
    </location>
</feature>
<dbReference type="HOGENOM" id="CLU_269820_0_0_1"/>
<dbReference type="InterPro" id="IPR003864">
    <property type="entry name" value="CSC1/OSCA1-like_7TM"/>
</dbReference>
<feature type="transmembrane region" description="Helical" evidence="8">
    <location>
        <begin position="98"/>
        <end position="120"/>
    </location>
</feature>
<feature type="transmembrane region" description="Helical" evidence="8">
    <location>
        <begin position="140"/>
        <end position="162"/>
    </location>
</feature>
<dbReference type="PANTHER" id="PTHR13018:SF5">
    <property type="entry name" value="RE44586P"/>
    <property type="match status" value="1"/>
</dbReference>
<keyword evidence="5 8" id="KW-1133">Transmembrane helix</keyword>
<feature type="region of interest" description="Disordered" evidence="7">
    <location>
        <begin position="1157"/>
        <end position="1210"/>
    </location>
</feature>
<evidence type="ECO:0000256" key="1">
    <source>
        <dbReference type="ARBA" id="ARBA00004141"/>
    </source>
</evidence>
<feature type="compositionally biased region" description="Low complexity" evidence="7">
    <location>
        <begin position="313"/>
        <end position="324"/>
    </location>
</feature>
<dbReference type="OrthoDB" id="1689567at2759"/>
<feature type="domain" description="CSC1/OSCA1-like cytosolic" evidence="11">
    <location>
        <begin position="188"/>
        <end position="459"/>
    </location>
</feature>
<feature type="compositionally biased region" description="Polar residues" evidence="7">
    <location>
        <begin position="932"/>
        <end position="945"/>
    </location>
</feature>
<dbReference type="Pfam" id="PF13967">
    <property type="entry name" value="RSN1_TM"/>
    <property type="match status" value="1"/>
</dbReference>
<feature type="compositionally biased region" description="Basic and acidic residues" evidence="7">
    <location>
        <begin position="917"/>
        <end position="931"/>
    </location>
</feature>
<evidence type="ECO:0000256" key="6">
    <source>
        <dbReference type="ARBA" id="ARBA00023136"/>
    </source>
</evidence>
<evidence type="ECO:0000259" key="11">
    <source>
        <dbReference type="Pfam" id="PF14703"/>
    </source>
</evidence>
<proteinExistence type="inferred from homology"/>
<evidence type="ECO:0000256" key="5">
    <source>
        <dbReference type="ARBA" id="ARBA00022989"/>
    </source>
</evidence>
<dbReference type="Pfam" id="PF14703">
    <property type="entry name" value="PHM7_cyt"/>
    <property type="match status" value="1"/>
</dbReference>
<dbReference type="Proteomes" id="UP000022910">
    <property type="component" value="Unassembled WGS sequence"/>
</dbReference>
<evidence type="ECO:0000259" key="10">
    <source>
        <dbReference type="Pfam" id="PF13967"/>
    </source>
</evidence>
<dbReference type="OMA" id="PWILMEL"/>
<evidence type="ECO:0000256" key="7">
    <source>
        <dbReference type="SAM" id="MobiDB-lite"/>
    </source>
</evidence>
<keyword evidence="6 8" id="KW-0472">Membrane</keyword>
<feature type="region of interest" description="Disordered" evidence="7">
    <location>
        <begin position="307"/>
        <end position="327"/>
    </location>
</feature>
<keyword evidence="4 8" id="KW-0812">Transmembrane</keyword>
<name>A0A015MT41_RHIIW</name>
<feature type="transmembrane region" description="Helical" evidence="8">
    <location>
        <begin position="12"/>
        <end position="32"/>
    </location>
</feature>
<dbReference type="Pfam" id="PF02714">
    <property type="entry name" value="RSN1_7TM"/>
    <property type="match status" value="1"/>
</dbReference>
<feature type="transmembrane region" description="Helical" evidence="8">
    <location>
        <begin position="724"/>
        <end position="743"/>
    </location>
</feature>
<dbReference type="InterPro" id="IPR032880">
    <property type="entry name" value="CSC1/OSCA1-like_N"/>
</dbReference>
<comment type="caution">
    <text evidence="12">The sequence shown here is derived from an EMBL/GenBank/DDBJ whole genome shotgun (WGS) entry which is preliminary data.</text>
</comment>
<feature type="domain" description="CSC1/OSCA1-like N-terminal transmembrane" evidence="10">
    <location>
        <begin position="16"/>
        <end position="163"/>
    </location>
</feature>
<feature type="region of interest" description="Disordered" evidence="7">
    <location>
        <begin position="982"/>
        <end position="1005"/>
    </location>
</feature>
<dbReference type="AlphaFoldDB" id="A0A015MT41"/>
<evidence type="ECO:0000256" key="4">
    <source>
        <dbReference type="ARBA" id="ARBA00022692"/>
    </source>
</evidence>
<dbReference type="InterPro" id="IPR027815">
    <property type="entry name" value="CSC1/OSCA1-like_cyt"/>
</dbReference>
<evidence type="ECO:0000259" key="9">
    <source>
        <dbReference type="Pfam" id="PF02714"/>
    </source>
</evidence>
<sequence>MATIETAYYNSTYLGLGTQLGISVSISIYCLLQFEWNRRKKSMQYLYTPRTRLAKNASPPIPPGLFSWIRATIFLKDDFYLKNVGLDALMHIRFLKMAFQFVLFNAIIVGSILIPINYTASPKEKEVPRISLSNVDPSNITILWAHVACTYIVSLSWMYLLYTNYCDYMKLYQKHLLDKILNGSITERTVMISRIPKDLRFEEELQKFISNLGLGEVESVRMVRLTGKLDRRISRRESALMSLEKAHIQLAKNVCYAIKRRRLLGTGFWARLFGYNNNDINSFNLETGEGRDNQRIHSLVDRLDPRKRRRTNTNESISENNNESTIRHSKFPTSETFSSNDLMDREDGYGRQFLIWNALRHLSRNVIDIYQPTHRKGFFGDKEISIDTFLKKFNYLDRRIAELRSKSIQGPPYKATSTGFVTFKDHISAQLCAQSIMSSEPHTCTTQMAPEPRDILWDNLTKDFREKLVRYLVVNACVWALIIFWLFPIVAFLTLTTIDSLSSKIKFLGPFLDTTPIIRTMLQNVLPTVLVTFFMSFLPWILMELSKQEAFPSYSELEKAVLTRYYYFSIFNVFIVFLLGTTFLSSIFDVLQQPTSILEVLANALPKGATFFISYIIFNTCTHGLELVQVGSQLFLHIILTSRFIATTPRMLQRVTHPWSFPYYYYYPNHILVFVITVTYSVINPLILVFSVLYYGFALVVFKHQFAYCYVRRYEAGGNFYRRVFRYTTDGLIIFQLTIIGVIWLRKAIVSGAILVPLLIGTGYFKYYCYKTFYSRTHYLALDSRLSVQNSQQNEQSGQSDQGDININENERIVPSNLPESSHTEKESDLLIKGEANTIGAANNNNKNDDIIFKKLNTNNGFSELAEKNSIESDTSTKIASTKTNGIIIKDNVENNSQNGDDDKKSHNSIEIVRISTEKSRNSSEKYHHGQESVSISLSEQNEGSVSVKDNHVSSATSDTLINSAYNSSNNNMLIKPQRVSSIQGTEDNNNDYDNNLSSSKKPHIKFKKGNNKLTIIPPENRNNLLDKPMTASPIENLRSGHAQRLPSAGNLRSYHPAHFTHDPNFKVIQDETSTYQTYTHPNLIKALNRKLWLPRNPLKKICVEDNVELSKALTSSEGGNGYVGYWGGNSQYLGEAKVSAYGNHEFPSKLFIHVREPTNEGRGVGEEGEGENKPSQHEESEISFNPLSPEDDRLNEFTAPDELSSGEEY</sequence>
<feature type="transmembrane region" description="Helical" evidence="8">
    <location>
        <begin position="672"/>
        <end position="703"/>
    </location>
</feature>
<feature type="compositionally biased region" description="Basic and acidic residues" evidence="7">
    <location>
        <begin position="1157"/>
        <end position="1181"/>
    </location>
</feature>
<evidence type="ECO:0000313" key="12">
    <source>
        <dbReference type="EMBL" id="EXX69918.1"/>
    </source>
</evidence>
<feature type="transmembrane region" description="Helical" evidence="8">
    <location>
        <begin position="472"/>
        <end position="498"/>
    </location>
</feature>
<comment type="similarity">
    <text evidence="2">Belongs to the CSC1 (TC 1.A.17) family.</text>
</comment>
<accession>A0A015MT41</accession>
<feature type="transmembrane region" description="Helical" evidence="8">
    <location>
        <begin position="525"/>
        <end position="545"/>
    </location>
</feature>
<evidence type="ECO:0000256" key="8">
    <source>
        <dbReference type="SAM" id="Phobius"/>
    </source>
</evidence>
<evidence type="ECO:0000256" key="2">
    <source>
        <dbReference type="ARBA" id="ARBA00007779"/>
    </source>
</evidence>
<organism evidence="12 13">
    <name type="scientific">Rhizophagus irregularis (strain DAOM 197198w)</name>
    <name type="common">Glomus intraradices</name>
    <dbReference type="NCBI Taxonomy" id="1432141"/>
    <lineage>
        <taxon>Eukaryota</taxon>
        <taxon>Fungi</taxon>
        <taxon>Fungi incertae sedis</taxon>
        <taxon>Mucoromycota</taxon>
        <taxon>Glomeromycotina</taxon>
        <taxon>Glomeromycetes</taxon>
        <taxon>Glomerales</taxon>
        <taxon>Glomeraceae</taxon>
        <taxon>Rhizophagus</taxon>
    </lineage>
</organism>
<comment type="subcellular location">
    <subcellularLocation>
        <location evidence="1">Membrane</location>
        <topology evidence="1">Multi-pass membrane protein</topology>
    </subcellularLocation>
</comment>